<dbReference type="InterPro" id="IPR014710">
    <property type="entry name" value="RmlC-like_jellyroll"/>
</dbReference>
<gene>
    <name evidence="1" type="ORF">J2T04_004076</name>
</gene>
<dbReference type="EMBL" id="JAUSRL010000010">
    <property type="protein sequence ID" value="MDP9962148.1"/>
    <property type="molecule type" value="Genomic_DNA"/>
</dbReference>
<organism evidence="1 2">
    <name type="scientific">Chryseobacterium lathyri</name>
    <dbReference type="NCBI Taxonomy" id="395933"/>
    <lineage>
        <taxon>Bacteria</taxon>
        <taxon>Pseudomonadati</taxon>
        <taxon>Bacteroidota</taxon>
        <taxon>Flavobacteriia</taxon>
        <taxon>Flavobacteriales</taxon>
        <taxon>Weeksellaceae</taxon>
        <taxon>Chryseobacterium group</taxon>
        <taxon>Chryseobacterium</taxon>
    </lineage>
</organism>
<accession>A0ABT9SRS1</accession>
<reference evidence="1 2" key="1">
    <citation type="submission" date="2023-07" db="EMBL/GenBank/DDBJ databases">
        <title>Sorghum-associated microbial communities from plants grown in Nebraska, USA.</title>
        <authorList>
            <person name="Schachtman D."/>
        </authorList>
    </citation>
    <scope>NUCLEOTIDE SEQUENCE [LARGE SCALE GENOMIC DNA]</scope>
    <source>
        <strain evidence="1 2">CC351</strain>
    </source>
</reference>
<dbReference type="InterPro" id="IPR018490">
    <property type="entry name" value="cNMP-bd_dom_sf"/>
</dbReference>
<sequence length="92" mass="10861">MQGRQEYKESYVDKIIQNLPNGKYQQITIANFAKMNELINYILHFGDLNQQQVEFIKSKTIELELKKDDYFSEAGKIPKYIGFVLEGVFRFC</sequence>
<dbReference type="SUPFAM" id="SSF51206">
    <property type="entry name" value="cAMP-binding domain-like"/>
    <property type="match status" value="1"/>
</dbReference>
<dbReference type="Gene3D" id="2.60.120.10">
    <property type="entry name" value="Jelly Rolls"/>
    <property type="match status" value="1"/>
</dbReference>
<feature type="non-terminal residue" evidence="1">
    <location>
        <position position="92"/>
    </location>
</feature>
<name>A0ABT9SRS1_9FLAO</name>
<evidence type="ECO:0000313" key="1">
    <source>
        <dbReference type="EMBL" id="MDP9962148.1"/>
    </source>
</evidence>
<comment type="caution">
    <text evidence="1">The sequence shown here is derived from an EMBL/GenBank/DDBJ whole genome shotgun (WGS) entry which is preliminary data.</text>
</comment>
<protein>
    <submittedName>
        <fullName evidence="1">Cellulase/cellobiase CelA1</fullName>
    </submittedName>
</protein>
<dbReference type="Proteomes" id="UP001235513">
    <property type="component" value="Unassembled WGS sequence"/>
</dbReference>
<keyword evidence="2" id="KW-1185">Reference proteome</keyword>
<proteinExistence type="predicted"/>
<evidence type="ECO:0000313" key="2">
    <source>
        <dbReference type="Proteomes" id="UP001235513"/>
    </source>
</evidence>